<feature type="domain" description="Fungal-type protein kinase" evidence="5">
    <location>
        <begin position="259"/>
        <end position="671"/>
    </location>
</feature>
<dbReference type="InterPro" id="IPR040976">
    <property type="entry name" value="Pkinase_fungal"/>
</dbReference>
<feature type="compositionally biased region" description="Low complexity" evidence="4">
    <location>
        <begin position="508"/>
        <end position="519"/>
    </location>
</feature>
<dbReference type="InterPro" id="IPR008266">
    <property type="entry name" value="Tyr_kinase_AS"/>
</dbReference>
<dbReference type="Proteomes" id="UP000297716">
    <property type="component" value="Unassembled WGS sequence"/>
</dbReference>
<dbReference type="GO" id="GO:0004674">
    <property type="term" value="F:protein serine/threonine kinase activity"/>
    <property type="evidence" value="ECO:0007669"/>
    <property type="project" value="UniProtKB-EC"/>
</dbReference>
<gene>
    <name evidence="6" type="ORF">E0Z10_g3496</name>
</gene>
<dbReference type="PANTHER" id="PTHR38248">
    <property type="entry name" value="FUNK1 6"/>
    <property type="match status" value="1"/>
</dbReference>
<evidence type="ECO:0000256" key="3">
    <source>
        <dbReference type="ARBA" id="ARBA00048679"/>
    </source>
</evidence>
<proteinExistence type="predicted"/>
<evidence type="ECO:0000256" key="2">
    <source>
        <dbReference type="ARBA" id="ARBA00047899"/>
    </source>
</evidence>
<dbReference type="EC" id="2.7.11.1" evidence="1"/>
<evidence type="ECO:0000256" key="1">
    <source>
        <dbReference type="ARBA" id="ARBA00012513"/>
    </source>
</evidence>
<evidence type="ECO:0000259" key="5">
    <source>
        <dbReference type="Pfam" id="PF17667"/>
    </source>
</evidence>
<dbReference type="SUPFAM" id="SSF56112">
    <property type="entry name" value="Protein kinase-like (PK-like)"/>
    <property type="match status" value="1"/>
</dbReference>
<evidence type="ECO:0000313" key="7">
    <source>
        <dbReference type="Proteomes" id="UP000297716"/>
    </source>
</evidence>
<dbReference type="AlphaFoldDB" id="A0A4Z0Z9J8"/>
<comment type="caution">
    <text evidence="6">The sequence shown here is derived from an EMBL/GenBank/DDBJ whole genome shotgun (WGS) entry which is preliminary data.</text>
</comment>
<dbReference type="InterPro" id="IPR011009">
    <property type="entry name" value="Kinase-like_dom_sf"/>
</dbReference>
<sequence>MDPEQVATIQAHPLGTHLDAACASFNEIARGPDDLDTASHEDLQTSGLALFSAFLNHPASRLLSSPTGHSNLSGDILRLISAIASNTVHPDRIKPLLHAVLAHRSDTDIWEQVYHAVTESTLPRKPISSILQTPWRLTTSSVVNSSEKRDQMDKLLSDELGVMYVDVPNFYEAFWGGIPQLETASEEIFQKCTQGIQPLFREGWTGWPEDAKQESVLTWLADIAERFLQWAQEYRPTTTRRPLAQPDTPFEGSVAKRKLDVGLVDDPKADKARKYHWSHILVPGELKSNPNDDIASKAHLDIARCVREVFTAQPTRRFVLAFTLCGDWMRLWEFDRLGGIASEKFNINKDGQRFVSTILGFLWMDDKALGFDPTIIKSEHQQYIEIRQDTKMERLILDKVIRSAHSIVGRATICWKAHFGEDKSKPFVIKDSWQFPERDEEGELLQQATHQKVTNVARHYYHETVCVQNKDDDIQSNVRRGLDITRASNYRTGHARNLQALTVDAISRNSSTSSKRSSSQTGALLPPGKRSRLGSVSLTKHDNKPLPNRIHRRIVLCDYGEPIYKASSRAALLGALEGCIRGHKSLYNKAGLLHRDISISNLMINEGNKKSRLSSFLIDLDLAIEVDRIEASGAKGITGTRAFMAIGVLMGEDHTFMDDLESFFWVLFWLCIHYNRDGHGRVVSEFNEWNDAGTAKLATLKKGLVSDDADFVQIAGKNFTSYYRALIPWVNKLRRAVFPNGRRWQQVDETLYSQMTQILRDGQNDPLVIAN</sequence>
<dbReference type="PROSITE" id="PS00109">
    <property type="entry name" value="PROTEIN_KINASE_TYR"/>
    <property type="match status" value="1"/>
</dbReference>
<comment type="catalytic activity">
    <reaction evidence="2">
        <text>L-threonyl-[protein] + ATP = O-phospho-L-threonyl-[protein] + ADP + H(+)</text>
        <dbReference type="Rhea" id="RHEA:46608"/>
        <dbReference type="Rhea" id="RHEA-COMP:11060"/>
        <dbReference type="Rhea" id="RHEA-COMP:11605"/>
        <dbReference type="ChEBI" id="CHEBI:15378"/>
        <dbReference type="ChEBI" id="CHEBI:30013"/>
        <dbReference type="ChEBI" id="CHEBI:30616"/>
        <dbReference type="ChEBI" id="CHEBI:61977"/>
        <dbReference type="ChEBI" id="CHEBI:456216"/>
        <dbReference type="EC" id="2.7.11.1"/>
    </reaction>
</comment>
<evidence type="ECO:0000256" key="4">
    <source>
        <dbReference type="SAM" id="MobiDB-lite"/>
    </source>
</evidence>
<keyword evidence="7" id="KW-1185">Reference proteome</keyword>
<evidence type="ECO:0000313" key="6">
    <source>
        <dbReference type="EMBL" id="TGJ85252.1"/>
    </source>
</evidence>
<dbReference type="PANTHER" id="PTHR38248:SF2">
    <property type="entry name" value="FUNK1 11"/>
    <property type="match status" value="1"/>
</dbReference>
<organism evidence="6 7">
    <name type="scientific">Xylaria hypoxylon</name>
    <dbReference type="NCBI Taxonomy" id="37992"/>
    <lineage>
        <taxon>Eukaryota</taxon>
        <taxon>Fungi</taxon>
        <taxon>Dikarya</taxon>
        <taxon>Ascomycota</taxon>
        <taxon>Pezizomycotina</taxon>
        <taxon>Sordariomycetes</taxon>
        <taxon>Xylariomycetidae</taxon>
        <taxon>Xylariales</taxon>
        <taxon>Xylariaceae</taxon>
        <taxon>Xylaria</taxon>
    </lineage>
</organism>
<name>A0A4Z0Z9J8_9PEZI</name>
<dbReference type="Gene3D" id="1.10.510.10">
    <property type="entry name" value="Transferase(Phosphotransferase) domain 1"/>
    <property type="match status" value="1"/>
</dbReference>
<feature type="region of interest" description="Disordered" evidence="4">
    <location>
        <begin position="508"/>
        <end position="544"/>
    </location>
</feature>
<dbReference type="STRING" id="37992.A0A4Z0Z9J8"/>
<dbReference type="EMBL" id="SKBN01000049">
    <property type="protein sequence ID" value="TGJ85252.1"/>
    <property type="molecule type" value="Genomic_DNA"/>
</dbReference>
<dbReference type="Pfam" id="PF17667">
    <property type="entry name" value="Pkinase_fungal"/>
    <property type="match status" value="1"/>
</dbReference>
<comment type="catalytic activity">
    <reaction evidence="3">
        <text>L-seryl-[protein] + ATP = O-phospho-L-seryl-[protein] + ADP + H(+)</text>
        <dbReference type="Rhea" id="RHEA:17989"/>
        <dbReference type="Rhea" id="RHEA-COMP:9863"/>
        <dbReference type="Rhea" id="RHEA-COMP:11604"/>
        <dbReference type="ChEBI" id="CHEBI:15378"/>
        <dbReference type="ChEBI" id="CHEBI:29999"/>
        <dbReference type="ChEBI" id="CHEBI:30616"/>
        <dbReference type="ChEBI" id="CHEBI:83421"/>
        <dbReference type="ChEBI" id="CHEBI:456216"/>
        <dbReference type="EC" id="2.7.11.1"/>
    </reaction>
</comment>
<accession>A0A4Z0Z9J8</accession>
<reference evidence="6 7" key="1">
    <citation type="submission" date="2019-03" db="EMBL/GenBank/DDBJ databases">
        <title>Draft genome sequence of Xylaria hypoxylon DSM 108379, a ubiquitous saprotrophic-parasitic fungi on hardwood.</title>
        <authorList>
            <person name="Buettner E."/>
            <person name="Leonhardt S."/>
            <person name="Gebauer A.M."/>
            <person name="Liers C."/>
            <person name="Hofrichter M."/>
            <person name="Kellner H."/>
        </authorList>
    </citation>
    <scope>NUCLEOTIDE SEQUENCE [LARGE SCALE GENOMIC DNA]</scope>
    <source>
        <strain evidence="6 7">DSM 108379</strain>
    </source>
</reference>
<protein>
    <recommendedName>
        <fullName evidence="1">non-specific serine/threonine protein kinase</fullName>
        <ecNumber evidence="1">2.7.11.1</ecNumber>
    </recommendedName>
</protein>
<dbReference type="OrthoDB" id="5584477at2759"/>